<gene>
    <name evidence="1" type="ORF">Ab1vBOLIVR1_gp34</name>
</gene>
<dbReference type="Proteomes" id="UP000671973">
    <property type="component" value="Segment"/>
</dbReference>
<sequence length="144" mass="16575">MKFIIALIIGVLYAGNVTAQNQYVSTDNYGGLVHQYIEAAEILEEFQTLVVFDKACVSACTIYLSTEYTFPKCMKKGTIFGFHKPRFTKDTKVKDQNYLDLMIRAMWNSYPQPIKDYLTIHGWPEGNKYTIMLDKDMEGVLPYC</sequence>
<proteinExistence type="predicted"/>
<reference evidence="1 2" key="1">
    <citation type="submission" date="2020-03" db="EMBL/GenBank/DDBJ databases">
        <authorList>
            <person name="Holtappels D."/>
            <person name="Bomans J.P.J."/>
            <person name="Lavigne R."/>
            <person name="Wagemans J."/>
        </authorList>
    </citation>
    <scope>NUCLEOTIDE SEQUENCE [LARGE SCALE GENOMIC DNA]</scope>
    <source>
        <strain evidence="1 2">OLIVR1</strain>
    </source>
</reference>
<evidence type="ECO:0000313" key="2">
    <source>
        <dbReference type="Proteomes" id="UP000671973"/>
    </source>
</evidence>
<protein>
    <submittedName>
        <fullName evidence="1">Putative signal peptide protein</fullName>
    </submittedName>
</protein>
<name>A0A858MRK5_9CAUD</name>
<keyword evidence="2" id="KW-1185">Reference proteome</keyword>
<organism evidence="1 2">
    <name type="scientific">Agrobacterium phage OLIVR1</name>
    <dbReference type="NCBI Taxonomy" id="2723769"/>
    <lineage>
        <taxon>Viruses</taxon>
        <taxon>Duplodnaviria</taxon>
        <taxon>Heunggongvirae</taxon>
        <taxon>Uroviricota</taxon>
        <taxon>Caudoviricetes</taxon>
        <taxon>Schitoviridae</taxon>
        <taxon>Oliverunavirus</taxon>
        <taxon>Oliverunavirus OLIVR1</taxon>
    </lineage>
</organism>
<evidence type="ECO:0000313" key="1">
    <source>
        <dbReference type="EMBL" id="QIW87229.1"/>
    </source>
</evidence>
<accession>A0A858MRK5</accession>
<dbReference type="EMBL" id="MT234338">
    <property type="protein sequence ID" value="QIW87229.1"/>
    <property type="molecule type" value="Genomic_DNA"/>
</dbReference>